<evidence type="ECO:0000256" key="3">
    <source>
        <dbReference type="ARBA" id="ARBA00022989"/>
    </source>
</evidence>
<keyword evidence="8" id="KW-1185">Reference proteome</keyword>
<evidence type="ECO:0000256" key="2">
    <source>
        <dbReference type="ARBA" id="ARBA00022692"/>
    </source>
</evidence>
<evidence type="ECO:0000313" key="8">
    <source>
        <dbReference type="Proteomes" id="UP000632195"/>
    </source>
</evidence>
<evidence type="ECO:0000256" key="4">
    <source>
        <dbReference type="ARBA" id="ARBA00023136"/>
    </source>
</evidence>
<keyword evidence="2 5" id="KW-0812">Transmembrane</keyword>
<sequence length="300" mass="33415">MDSTRRRAYLRAFWQLVVLLVIIFVLVYVLSFILHRVPPRYSRFIDAAAVALVAYLSVRILVSYLNSTLTGILGRTRVHPVIFVVRMIGYFVMALAILAALGINVSSIILGSTFLAAVIGLASQSVLANQFAGLLIIITKPFKIGDRVWIHAWQFSIAYGVIAPKYYSSDFLYNNGFVGTVEDISINYTTLVTDGGEVVKIANNVLTQGAFRNITKEPVVQVRYEVPKYLDVSLVKERVRKALENFEEALEPITIEVDETTLNTYVILVKGKFRNPSPSAVRSKILEKLITAIEPLRTGG</sequence>
<dbReference type="EMBL" id="BMNY01000001">
    <property type="protein sequence ID" value="GGM68482.1"/>
    <property type="molecule type" value="Genomic_DNA"/>
</dbReference>
<protein>
    <submittedName>
        <fullName evidence="7">Mechanosensitive ion channel protein MscS</fullName>
    </submittedName>
</protein>
<accession>A0AA37BQ00</accession>
<keyword evidence="4 5" id="KW-0472">Membrane</keyword>
<dbReference type="GO" id="GO:0008381">
    <property type="term" value="F:mechanosensitive monoatomic ion channel activity"/>
    <property type="evidence" value="ECO:0007669"/>
    <property type="project" value="InterPro"/>
</dbReference>
<keyword evidence="3 5" id="KW-1133">Transmembrane helix</keyword>
<dbReference type="PANTHER" id="PTHR30221:SF1">
    <property type="entry name" value="SMALL-CONDUCTANCE MECHANOSENSITIVE CHANNEL"/>
    <property type="match status" value="1"/>
</dbReference>
<comment type="caution">
    <text evidence="7">The sequence shown here is derived from an EMBL/GenBank/DDBJ whole genome shotgun (WGS) entry which is preliminary data.</text>
</comment>
<dbReference type="GO" id="GO:0016020">
    <property type="term" value="C:membrane"/>
    <property type="evidence" value="ECO:0007669"/>
    <property type="project" value="UniProtKB-SubCell"/>
</dbReference>
<evidence type="ECO:0000256" key="5">
    <source>
        <dbReference type="SAM" id="Phobius"/>
    </source>
</evidence>
<dbReference type="InterPro" id="IPR006685">
    <property type="entry name" value="MscS_channel_2nd"/>
</dbReference>
<dbReference type="InterPro" id="IPR045275">
    <property type="entry name" value="MscS_archaea/bacteria_type"/>
</dbReference>
<evidence type="ECO:0000259" key="6">
    <source>
        <dbReference type="Pfam" id="PF00924"/>
    </source>
</evidence>
<dbReference type="Gene3D" id="2.30.30.60">
    <property type="match status" value="1"/>
</dbReference>
<dbReference type="Proteomes" id="UP000632195">
    <property type="component" value="Unassembled WGS sequence"/>
</dbReference>
<dbReference type="InterPro" id="IPR023408">
    <property type="entry name" value="MscS_beta-dom_sf"/>
</dbReference>
<evidence type="ECO:0000313" key="7">
    <source>
        <dbReference type="EMBL" id="GGM68482.1"/>
    </source>
</evidence>
<feature type="domain" description="Mechanosensitive ion channel MscS" evidence="6">
    <location>
        <begin position="126"/>
        <end position="216"/>
    </location>
</feature>
<evidence type="ECO:0000256" key="1">
    <source>
        <dbReference type="ARBA" id="ARBA00004370"/>
    </source>
</evidence>
<reference evidence="7" key="1">
    <citation type="journal article" date="2014" name="Int. J. Syst. Evol. Microbiol.">
        <title>Complete genome sequence of Corynebacterium casei LMG S-19264T (=DSM 44701T), isolated from a smear-ripened cheese.</title>
        <authorList>
            <consortium name="US DOE Joint Genome Institute (JGI-PGF)"/>
            <person name="Walter F."/>
            <person name="Albersmeier A."/>
            <person name="Kalinowski J."/>
            <person name="Ruckert C."/>
        </authorList>
    </citation>
    <scope>NUCLEOTIDE SEQUENCE</scope>
    <source>
        <strain evidence="7">JCM 13583</strain>
    </source>
</reference>
<dbReference type="SUPFAM" id="SSF50182">
    <property type="entry name" value="Sm-like ribonucleoproteins"/>
    <property type="match status" value="1"/>
</dbReference>
<dbReference type="PANTHER" id="PTHR30221">
    <property type="entry name" value="SMALL-CONDUCTANCE MECHANOSENSITIVE CHANNEL"/>
    <property type="match status" value="1"/>
</dbReference>
<dbReference type="Pfam" id="PF00924">
    <property type="entry name" value="MS_channel_2nd"/>
    <property type="match status" value="1"/>
</dbReference>
<feature type="transmembrane region" description="Helical" evidence="5">
    <location>
        <begin position="12"/>
        <end position="35"/>
    </location>
</feature>
<dbReference type="AlphaFoldDB" id="A0AA37BQ00"/>
<dbReference type="RefSeq" id="WP_188679753.1">
    <property type="nucleotide sequence ID" value="NZ_BMNY01000001.1"/>
</dbReference>
<feature type="transmembrane region" description="Helical" evidence="5">
    <location>
        <begin position="83"/>
        <end position="103"/>
    </location>
</feature>
<gene>
    <name evidence="7" type="ORF">GCM10007108_03240</name>
</gene>
<reference evidence="7" key="2">
    <citation type="submission" date="2022-09" db="EMBL/GenBank/DDBJ databases">
        <authorList>
            <person name="Sun Q."/>
            <person name="Ohkuma M."/>
        </authorList>
    </citation>
    <scope>NUCLEOTIDE SEQUENCE</scope>
    <source>
        <strain evidence="7">JCM 13583</strain>
    </source>
</reference>
<dbReference type="Gene3D" id="1.10.287.1260">
    <property type="match status" value="1"/>
</dbReference>
<feature type="transmembrane region" description="Helical" evidence="5">
    <location>
        <begin position="109"/>
        <end position="138"/>
    </location>
</feature>
<proteinExistence type="predicted"/>
<dbReference type="InterPro" id="IPR010920">
    <property type="entry name" value="LSM_dom_sf"/>
</dbReference>
<name>A0AA37BQ00_9ARCH</name>
<feature type="transmembrane region" description="Helical" evidence="5">
    <location>
        <begin position="41"/>
        <end position="62"/>
    </location>
</feature>
<comment type="subcellular location">
    <subcellularLocation>
        <location evidence="1">Membrane</location>
    </subcellularLocation>
</comment>
<organism evidence="7 8">
    <name type="scientific">Thermogymnomonas acidicola</name>
    <dbReference type="NCBI Taxonomy" id="399579"/>
    <lineage>
        <taxon>Archaea</taxon>
        <taxon>Methanobacteriati</taxon>
        <taxon>Thermoplasmatota</taxon>
        <taxon>Thermoplasmata</taxon>
        <taxon>Thermoplasmatales</taxon>
        <taxon>Thermogymnomonas</taxon>
    </lineage>
</organism>